<dbReference type="PANTHER" id="PTHR34387:SF1">
    <property type="entry name" value="PERIPLASMIC IMMUNOGENIC PROTEIN"/>
    <property type="match status" value="1"/>
</dbReference>
<dbReference type="AlphaFoldDB" id="A0A1U7HBT0"/>
<dbReference type="InterPro" id="IPR007497">
    <property type="entry name" value="SIMPL/DUF541"/>
</dbReference>
<dbReference type="OrthoDB" id="460796at2"/>
<evidence type="ECO:0000313" key="2">
    <source>
        <dbReference type="Proteomes" id="UP000186868"/>
    </source>
</evidence>
<dbReference type="Gene3D" id="3.30.70.2970">
    <property type="entry name" value="Protein of unknown function (DUF541), domain 2"/>
    <property type="match status" value="1"/>
</dbReference>
<protein>
    <recommendedName>
        <fullName evidence="3">SIMPL domain-containing protein</fullName>
    </recommendedName>
</protein>
<dbReference type="RefSeq" id="WP_073600749.1">
    <property type="nucleotide sequence ID" value="NZ_MRCB01000024.1"/>
</dbReference>
<comment type="caution">
    <text evidence="1">The sequence shown here is derived from an EMBL/GenBank/DDBJ whole genome shotgun (WGS) entry which is preliminary data.</text>
</comment>
<dbReference type="PANTHER" id="PTHR34387">
    <property type="entry name" value="SLR1258 PROTEIN"/>
    <property type="match status" value="1"/>
</dbReference>
<proteinExistence type="predicted"/>
<accession>A0A1U7HBT0</accession>
<dbReference type="Proteomes" id="UP000186868">
    <property type="component" value="Unassembled WGS sequence"/>
</dbReference>
<evidence type="ECO:0008006" key="3">
    <source>
        <dbReference type="Google" id="ProtNLM"/>
    </source>
</evidence>
<dbReference type="EMBL" id="MRCB01000024">
    <property type="protein sequence ID" value="OKH20985.1"/>
    <property type="molecule type" value="Genomic_DNA"/>
</dbReference>
<gene>
    <name evidence="1" type="ORF">NIES593_17180</name>
</gene>
<dbReference type="InterPro" id="IPR052022">
    <property type="entry name" value="26kDa_periplasmic_antigen"/>
</dbReference>
<reference evidence="1 2" key="1">
    <citation type="submission" date="2016-11" db="EMBL/GenBank/DDBJ databases">
        <title>Draft Genome Sequences of Nine Cyanobacterial Strains from Diverse Habitats.</title>
        <authorList>
            <person name="Zhu T."/>
            <person name="Hou S."/>
            <person name="Lu X."/>
            <person name="Hess W.R."/>
        </authorList>
    </citation>
    <scope>NUCLEOTIDE SEQUENCE [LARGE SCALE GENOMIC DNA]</scope>
    <source>
        <strain evidence="1 2">NIES-593</strain>
    </source>
</reference>
<organism evidence="1 2">
    <name type="scientific">Hydrococcus rivularis NIES-593</name>
    <dbReference type="NCBI Taxonomy" id="1921803"/>
    <lineage>
        <taxon>Bacteria</taxon>
        <taxon>Bacillati</taxon>
        <taxon>Cyanobacteriota</taxon>
        <taxon>Cyanophyceae</taxon>
        <taxon>Pleurocapsales</taxon>
        <taxon>Hydrococcaceae</taxon>
        <taxon>Hydrococcus</taxon>
    </lineage>
</organism>
<dbReference type="Pfam" id="PF04402">
    <property type="entry name" value="SIMPL"/>
    <property type="match status" value="1"/>
</dbReference>
<evidence type="ECO:0000313" key="1">
    <source>
        <dbReference type="EMBL" id="OKH20985.1"/>
    </source>
</evidence>
<dbReference type="GO" id="GO:0006974">
    <property type="term" value="P:DNA damage response"/>
    <property type="evidence" value="ECO:0007669"/>
    <property type="project" value="TreeGrafter"/>
</dbReference>
<dbReference type="STRING" id="1921803.NIES593_17180"/>
<sequence length="249" mass="26622">MNKELLSSQKLSSRWLLGKQAQAMAILLIIFSIASSAPAIAQEKILRILTVIGQGQETIPTSLAQVQLGVEVKGQTAQEVQQEIAKRSSAVVELLRSRGVEKLQTTGIQLQPAYDYSNNQQRLVGYVGVNTVSFRISNDKVGNLLDEAVKAGATRIDSVGFTASDNAIAAAQKQALRLATEDAQQQADTVLSALNLTRQEVVNIQVNGASTPPPQPLMAREAARTDSATTPVIGGEQTVSASVTLQIRY</sequence>
<keyword evidence="2" id="KW-1185">Reference proteome</keyword>
<dbReference type="Gene3D" id="3.30.110.170">
    <property type="entry name" value="Protein of unknown function (DUF541), domain 1"/>
    <property type="match status" value="1"/>
</dbReference>
<name>A0A1U7HBT0_9CYAN</name>